<keyword evidence="1" id="KW-0812">Transmembrane</keyword>
<evidence type="ECO:0000256" key="2">
    <source>
        <dbReference type="SAM" id="SignalP"/>
    </source>
</evidence>
<proteinExistence type="predicted"/>
<feature type="transmembrane region" description="Helical" evidence="1">
    <location>
        <begin position="75"/>
        <end position="94"/>
    </location>
</feature>
<dbReference type="EMBL" id="JACGCI010000079">
    <property type="protein sequence ID" value="KAF6747628.1"/>
    <property type="molecule type" value="Genomic_DNA"/>
</dbReference>
<protein>
    <recommendedName>
        <fullName evidence="5">Secreted protein</fullName>
    </recommendedName>
</protein>
<keyword evidence="1" id="KW-0472">Membrane</keyword>
<dbReference type="AlphaFoldDB" id="A0A8H6HIJ3"/>
<dbReference type="Proteomes" id="UP000521943">
    <property type="component" value="Unassembled WGS sequence"/>
</dbReference>
<evidence type="ECO:0000313" key="4">
    <source>
        <dbReference type="Proteomes" id="UP000521943"/>
    </source>
</evidence>
<reference evidence="3 4" key="1">
    <citation type="submission" date="2020-07" db="EMBL/GenBank/DDBJ databases">
        <title>Comparative genomics of pyrophilous fungi reveals a link between fire events and developmental genes.</title>
        <authorList>
            <consortium name="DOE Joint Genome Institute"/>
            <person name="Steindorff A.S."/>
            <person name="Carver A."/>
            <person name="Calhoun S."/>
            <person name="Stillman K."/>
            <person name="Liu H."/>
            <person name="Lipzen A."/>
            <person name="Pangilinan J."/>
            <person name="Labutti K."/>
            <person name="Bruns T.D."/>
            <person name="Grigoriev I.V."/>
        </authorList>
    </citation>
    <scope>NUCLEOTIDE SEQUENCE [LARGE SCALE GENOMIC DNA]</scope>
    <source>
        <strain evidence="3 4">CBS 144469</strain>
    </source>
</reference>
<sequence>MVLVFVSLSVSFSFVVPFYIPSPEYQVEGSPVSHVLAIERVIDGHRCGASRRRFCLIGMLWTCGRGSVILVEGDVVWLFVCCIRLFVHSFVWSFA</sequence>
<name>A0A8H6HIJ3_9AGAR</name>
<evidence type="ECO:0000313" key="3">
    <source>
        <dbReference type="EMBL" id="KAF6747628.1"/>
    </source>
</evidence>
<evidence type="ECO:0008006" key="5">
    <source>
        <dbReference type="Google" id="ProtNLM"/>
    </source>
</evidence>
<gene>
    <name evidence="3" type="ORF">DFP72DRAFT_919274</name>
</gene>
<keyword evidence="4" id="KW-1185">Reference proteome</keyword>
<feature type="chain" id="PRO_5034362553" description="Secreted protein" evidence="2">
    <location>
        <begin position="18"/>
        <end position="95"/>
    </location>
</feature>
<keyword evidence="1" id="KW-1133">Transmembrane helix</keyword>
<evidence type="ECO:0000256" key="1">
    <source>
        <dbReference type="SAM" id="Phobius"/>
    </source>
</evidence>
<accession>A0A8H6HIJ3</accession>
<comment type="caution">
    <text evidence="3">The sequence shown here is derived from an EMBL/GenBank/DDBJ whole genome shotgun (WGS) entry which is preliminary data.</text>
</comment>
<organism evidence="3 4">
    <name type="scientific">Ephemerocybe angulata</name>
    <dbReference type="NCBI Taxonomy" id="980116"/>
    <lineage>
        <taxon>Eukaryota</taxon>
        <taxon>Fungi</taxon>
        <taxon>Dikarya</taxon>
        <taxon>Basidiomycota</taxon>
        <taxon>Agaricomycotina</taxon>
        <taxon>Agaricomycetes</taxon>
        <taxon>Agaricomycetidae</taxon>
        <taxon>Agaricales</taxon>
        <taxon>Agaricineae</taxon>
        <taxon>Psathyrellaceae</taxon>
        <taxon>Ephemerocybe</taxon>
    </lineage>
</organism>
<keyword evidence="2" id="KW-0732">Signal</keyword>
<feature type="signal peptide" evidence="2">
    <location>
        <begin position="1"/>
        <end position="17"/>
    </location>
</feature>